<accession>A0A2G9TYK5</accession>
<dbReference type="SMART" id="SM00149">
    <property type="entry name" value="PLCYc"/>
    <property type="match status" value="1"/>
</dbReference>
<feature type="domain" description="C2" evidence="2">
    <location>
        <begin position="254"/>
        <end position="345"/>
    </location>
</feature>
<feature type="compositionally biased region" description="Acidic residues" evidence="1">
    <location>
        <begin position="32"/>
        <end position="57"/>
    </location>
</feature>
<proteinExistence type="predicted"/>
<dbReference type="GO" id="GO:0007186">
    <property type="term" value="P:G protein-coupled receptor signaling pathway"/>
    <property type="evidence" value="ECO:0007669"/>
    <property type="project" value="TreeGrafter"/>
</dbReference>
<dbReference type="GO" id="GO:0048015">
    <property type="term" value="P:phosphatidylinositol-mediated signaling"/>
    <property type="evidence" value="ECO:0007669"/>
    <property type="project" value="TreeGrafter"/>
</dbReference>
<dbReference type="PANTHER" id="PTHR10336:SF6">
    <property type="entry name" value="1-PHOSPHATIDYLINOSITOL 4,5-BISPHOSPHATE PHOSPHODIESTERASE EPSILON-1"/>
    <property type="match status" value="1"/>
</dbReference>
<dbReference type="InterPro" id="IPR001711">
    <property type="entry name" value="PLipase_C_Pinositol-sp_Y"/>
</dbReference>
<dbReference type="CDD" id="cd00275">
    <property type="entry name" value="C2_PLC_like"/>
    <property type="match status" value="1"/>
</dbReference>
<feature type="domain" description="PI-PLC Y-box" evidence="3">
    <location>
        <begin position="149"/>
        <end position="211"/>
    </location>
</feature>
<dbReference type="InterPro" id="IPR000008">
    <property type="entry name" value="C2_dom"/>
</dbReference>
<dbReference type="PANTHER" id="PTHR10336">
    <property type="entry name" value="PHOSPHOINOSITIDE-SPECIFIC PHOSPHOLIPASE C FAMILY PROTEIN"/>
    <property type="match status" value="1"/>
</dbReference>
<keyword evidence="5" id="KW-1185">Reference proteome</keyword>
<dbReference type="SUPFAM" id="SSF51695">
    <property type="entry name" value="PLC-like phosphodiesterases"/>
    <property type="match status" value="1"/>
</dbReference>
<dbReference type="Pfam" id="PF00168">
    <property type="entry name" value="C2"/>
    <property type="match status" value="1"/>
</dbReference>
<feature type="non-terminal residue" evidence="4">
    <location>
        <position position="345"/>
    </location>
</feature>
<dbReference type="GO" id="GO:0007265">
    <property type="term" value="P:Ras protein signal transduction"/>
    <property type="evidence" value="ECO:0007669"/>
    <property type="project" value="TreeGrafter"/>
</dbReference>
<dbReference type="EMBL" id="KZ351375">
    <property type="protein sequence ID" value="PIO63025.1"/>
    <property type="molecule type" value="Genomic_DNA"/>
</dbReference>
<evidence type="ECO:0000259" key="2">
    <source>
        <dbReference type="PROSITE" id="PS50004"/>
    </source>
</evidence>
<protein>
    <submittedName>
        <fullName evidence="4">Phosphatidylinositol-specific phospholipase C, Y domain protein</fullName>
    </submittedName>
</protein>
<dbReference type="GO" id="GO:0051209">
    <property type="term" value="P:release of sequestered calcium ion into cytosol"/>
    <property type="evidence" value="ECO:0007669"/>
    <property type="project" value="TreeGrafter"/>
</dbReference>
<feature type="compositionally biased region" description="Polar residues" evidence="1">
    <location>
        <begin position="8"/>
        <end position="30"/>
    </location>
</feature>
<feature type="region of interest" description="Disordered" evidence="1">
    <location>
        <begin position="1"/>
        <end position="83"/>
    </location>
</feature>
<reference evidence="4 5" key="1">
    <citation type="submission" date="2015-09" db="EMBL/GenBank/DDBJ databases">
        <title>Draft genome of the parasitic nematode Teladorsagia circumcincta isolate WARC Sus (inbred).</title>
        <authorList>
            <person name="Mitreva M."/>
        </authorList>
    </citation>
    <scope>NUCLEOTIDE SEQUENCE [LARGE SCALE GENOMIC DNA]</scope>
    <source>
        <strain evidence="4 5">S</strain>
    </source>
</reference>
<dbReference type="Proteomes" id="UP000230423">
    <property type="component" value="Unassembled WGS sequence"/>
</dbReference>
<dbReference type="Gene3D" id="3.20.20.190">
    <property type="entry name" value="Phosphatidylinositol (PI) phosphodiesterase"/>
    <property type="match status" value="1"/>
</dbReference>
<gene>
    <name evidence="4" type="ORF">TELCIR_15395</name>
</gene>
<organism evidence="4 5">
    <name type="scientific">Teladorsagia circumcincta</name>
    <name type="common">Brown stomach worm</name>
    <name type="synonym">Ostertagia circumcincta</name>
    <dbReference type="NCBI Taxonomy" id="45464"/>
    <lineage>
        <taxon>Eukaryota</taxon>
        <taxon>Metazoa</taxon>
        <taxon>Ecdysozoa</taxon>
        <taxon>Nematoda</taxon>
        <taxon>Chromadorea</taxon>
        <taxon>Rhabditida</taxon>
        <taxon>Rhabditina</taxon>
        <taxon>Rhabditomorpha</taxon>
        <taxon>Strongyloidea</taxon>
        <taxon>Trichostrongylidae</taxon>
        <taxon>Teladorsagia</taxon>
    </lineage>
</organism>
<dbReference type="GO" id="GO:0046488">
    <property type="term" value="P:phosphatidylinositol metabolic process"/>
    <property type="evidence" value="ECO:0007669"/>
    <property type="project" value="TreeGrafter"/>
</dbReference>
<dbReference type="Gene3D" id="2.60.40.150">
    <property type="entry name" value="C2 domain"/>
    <property type="match status" value="1"/>
</dbReference>
<dbReference type="InterPro" id="IPR035892">
    <property type="entry name" value="C2_domain_sf"/>
</dbReference>
<dbReference type="InterPro" id="IPR017946">
    <property type="entry name" value="PLC-like_Pdiesterase_TIM-brl"/>
</dbReference>
<dbReference type="AlphaFoldDB" id="A0A2G9TYK5"/>
<dbReference type="OrthoDB" id="5848966at2759"/>
<evidence type="ECO:0000259" key="3">
    <source>
        <dbReference type="PROSITE" id="PS50008"/>
    </source>
</evidence>
<evidence type="ECO:0000256" key="1">
    <source>
        <dbReference type="SAM" id="MobiDB-lite"/>
    </source>
</evidence>
<evidence type="ECO:0000313" key="4">
    <source>
        <dbReference type="EMBL" id="PIO63025.1"/>
    </source>
</evidence>
<dbReference type="GO" id="GO:0004435">
    <property type="term" value="F:phosphatidylinositol-4,5-bisphosphate phospholipase C activity"/>
    <property type="evidence" value="ECO:0007669"/>
    <property type="project" value="InterPro"/>
</dbReference>
<feature type="domain" description="PI-PLC Y-box" evidence="3">
    <location>
        <begin position="213"/>
        <end position="248"/>
    </location>
</feature>
<dbReference type="PROSITE" id="PS50008">
    <property type="entry name" value="PIPLC_Y_DOMAIN"/>
    <property type="match status" value="2"/>
</dbReference>
<dbReference type="Pfam" id="PF00387">
    <property type="entry name" value="PI-PLC-Y"/>
    <property type="match status" value="1"/>
</dbReference>
<name>A0A2G9TYK5_TELCI</name>
<sequence>MPIPYSDPPSQKSVTQSSLYRKQSKNSYESSMVDEVEDDDLDEFLDDEENDDDDTEAYDLPAIGVRTESHPEVSPQSSRSLPKAVDAVKQDFTNSEHSDTPSKQSLSYKGVFDSKTTDDDILYSPMSVSSGSRTLARKINAGLQIAPELSDIVVYLQATKFKQDSVSSESLMGAGCRPNASASCYQVTSLNENAAKKLIKRHPFKCISYTRDHMVALNFQTPDVIMAVNQAMFEQSGCCGFQQKPRVLWDATHPLHGKFNPLSKDAVNSSAIILSLTVISGQHVYPGFHYASLYVEIEVIGIPCDCVKERTKVVQRNSVNPLWAHTTELRITFVDLAFLRLAVCD</sequence>
<evidence type="ECO:0000313" key="5">
    <source>
        <dbReference type="Proteomes" id="UP000230423"/>
    </source>
</evidence>
<dbReference type="InterPro" id="IPR001192">
    <property type="entry name" value="PI-PLC_fam"/>
</dbReference>
<dbReference type="SUPFAM" id="SSF49562">
    <property type="entry name" value="C2 domain (Calcium/lipid-binding domain, CaLB)"/>
    <property type="match status" value="1"/>
</dbReference>
<dbReference type="PROSITE" id="PS50004">
    <property type="entry name" value="C2"/>
    <property type="match status" value="1"/>
</dbReference>